<organism evidence="1 2">
    <name type="scientific">Mycobacterium intermedium</name>
    <dbReference type="NCBI Taxonomy" id="28445"/>
    <lineage>
        <taxon>Bacteria</taxon>
        <taxon>Bacillati</taxon>
        <taxon>Actinomycetota</taxon>
        <taxon>Actinomycetes</taxon>
        <taxon>Mycobacteriales</taxon>
        <taxon>Mycobacteriaceae</taxon>
        <taxon>Mycobacterium</taxon>
        <taxon>Mycobacterium simiae complex</taxon>
    </lineage>
</organism>
<keyword evidence="2" id="KW-1185">Reference proteome</keyword>
<proteinExistence type="predicted"/>
<gene>
    <name evidence="1" type="ORF">BST27_01560</name>
</gene>
<accession>A0A1E3SMG2</accession>
<evidence type="ECO:0000313" key="2">
    <source>
        <dbReference type="Proteomes" id="UP000192739"/>
    </source>
</evidence>
<reference evidence="1 2" key="1">
    <citation type="submission" date="2017-02" db="EMBL/GenBank/DDBJ databases">
        <title>The new phylogeny of genus Mycobacterium.</title>
        <authorList>
            <person name="Tortoli E."/>
            <person name="Trovato A."/>
            <person name="Cirillo D.M."/>
        </authorList>
    </citation>
    <scope>NUCLEOTIDE SEQUENCE [LARGE SCALE GENOMIC DNA]</scope>
    <source>
        <strain evidence="1 2">DSM 44049</strain>
    </source>
</reference>
<sequence>MLLPATPTPANASELARIATEAAQTVAGIDLDFSPASLQVVDGILDGFREAGSDIMAESIFIFGCYIGEVLVRNAGYEWVNTPADLAKHLGVLTVYHPETQAHANPINKAFKRVDYGEPDNLPYFYQVFAGDGPFG</sequence>
<protein>
    <submittedName>
        <fullName evidence="1">Uncharacterized protein</fullName>
    </submittedName>
</protein>
<dbReference type="AlphaFoldDB" id="A0A1E3SMG2"/>
<name>A0A1E3SMG2_MYCIE</name>
<comment type="caution">
    <text evidence="1">The sequence shown here is derived from an EMBL/GenBank/DDBJ whole genome shotgun (WGS) entry which is preliminary data.</text>
</comment>
<dbReference type="Proteomes" id="UP000192739">
    <property type="component" value="Unassembled WGS sequence"/>
</dbReference>
<dbReference type="EMBL" id="MVHT01000003">
    <property type="protein sequence ID" value="ORB10388.1"/>
    <property type="molecule type" value="Genomic_DNA"/>
</dbReference>
<evidence type="ECO:0000313" key="1">
    <source>
        <dbReference type="EMBL" id="ORB10388.1"/>
    </source>
</evidence>